<proteinExistence type="inferred from homology"/>
<reference evidence="3" key="1">
    <citation type="submission" date="2023-12" db="EMBL/GenBank/DDBJ databases">
        <title>Genome assembly of Anisodus tanguticus.</title>
        <authorList>
            <person name="Wang Y.-J."/>
        </authorList>
    </citation>
    <scope>NUCLEOTIDE SEQUENCE</scope>
    <source>
        <strain evidence="3">KB-2021</strain>
        <tissue evidence="3">Leaf</tissue>
    </source>
</reference>
<dbReference type="CDD" id="cd02120">
    <property type="entry name" value="PA_subtilisin_like"/>
    <property type="match status" value="1"/>
</dbReference>
<keyword evidence="4" id="KW-1185">Reference proteome</keyword>
<comment type="similarity">
    <text evidence="1">Belongs to the peptidase S8 family.</text>
</comment>
<dbReference type="PANTHER" id="PTHR10795">
    <property type="entry name" value="PROPROTEIN CONVERTASE SUBTILISIN/KEXIN"/>
    <property type="match status" value="1"/>
</dbReference>
<protein>
    <submittedName>
        <fullName evidence="3">Uncharacterized protein</fullName>
    </submittedName>
</protein>
<evidence type="ECO:0000256" key="2">
    <source>
        <dbReference type="ARBA" id="ARBA00022729"/>
    </source>
</evidence>
<dbReference type="Gene3D" id="3.50.30.30">
    <property type="match status" value="1"/>
</dbReference>
<evidence type="ECO:0000256" key="1">
    <source>
        <dbReference type="ARBA" id="ARBA00011073"/>
    </source>
</evidence>
<evidence type="ECO:0000313" key="3">
    <source>
        <dbReference type="EMBL" id="KAK4376673.1"/>
    </source>
</evidence>
<sequence length="151" mass="16136">MDKAIADGLDVISLSIDSDTPFPLYEDPIAIAAFAAMEKAGNATSEIPIIIVKTCLDKEELLKATDKFVVCIDKNTSIEDQVINVNQSKVAGGIFITNNFGTNLNVYLNLGFPAGFLNLQDGDHVLKYINNSSSPKAKIGLQGTLTGTETV</sequence>
<name>A0AAE1VN78_9SOLA</name>
<dbReference type="Proteomes" id="UP001291623">
    <property type="component" value="Unassembled WGS sequence"/>
</dbReference>
<comment type="caution">
    <text evidence="3">The sequence shown here is derived from an EMBL/GenBank/DDBJ whole genome shotgun (WGS) entry which is preliminary data.</text>
</comment>
<organism evidence="3 4">
    <name type="scientific">Anisodus tanguticus</name>
    <dbReference type="NCBI Taxonomy" id="243964"/>
    <lineage>
        <taxon>Eukaryota</taxon>
        <taxon>Viridiplantae</taxon>
        <taxon>Streptophyta</taxon>
        <taxon>Embryophyta</taxon>
        <taxon>Tracheophyta</taxon>
        <taxon>Spermatophyta</taxon>
        <taxon>Magnoliopsida</taxon>
        <taxon>eudicotyledons</taxon>
        <taxon>Gunneridae</taxon>
        <taxon>Pentapetalae</taxon>
        <taxon>asterids</taxon>
        <taxon>lamiids</taxon>
        <taxon>Solanales</taxon>
        <taxon>Solanaceae</taxon>
        <taxon>Solanoideae</taxon>
        <taxon>Hyoscyameae</taxon>
        <taxon>Anisodus</taxon>
    </lineage>
</organism>
<dbReference type="EMBL" id="JAVYJV010000002">
    <property type="protein sequence ID" value="KAK4376673.1"/>
    <property type="molecule type" value="Genomic_DNA"/>
</dbReference>
<dbReference type="AlphaFoldDB" id="A0AAE1VN78"/>
<dbReference type="InterPro" id="IPR045051">
    <property type="entry name" value="SBT"/>
</dbReference>
<accession>A0AAE1VN78</accession>
<evidence type="ECO:0000313" key="4">
    <source>
        <dbReference type="Proteomes" id="UP001291623"/>
    </source>
</evidence>
<keyword evidence="2" id="KW-0732">Signal</keyword>
<gene>
    <name evidence="3" type="ORF">RND71_002969</name>
</gene>